<dbReference type="OrthoDB" id="9810447at2"/>
<dbReference type="Pfam" id="PF02518">
    <property type="entry name" value="HATPase_c"/>
    <property type="match status" value="1"/>
</dbReference>
<organism evidence="13 14">
    <name type="scientific">Mucilaginibacter polytrichastri</name>
    <dbReference type="NCBI Taxonomy" id="1302689"/>
    <lineage>
        <taxon>Bacteria</taxon>
        <taxon>Pseudomonadati</taxon>
        <taxon>Bacteroidota</taxon>
        <taxon>Sphingobacteriia</taxon>
        <taxon>Sphingobacteriales</taxon>
        <taxon>Sphingobacteriaceae</taxon>
        <taxon>Mucilaginibacter</taxon>
    </lineage>
</organism>
<dbReference type="InterPro" id="IPR003661">
    <property type="entry name" value="HisK_dim/P_dom"/>
</dbReference>
<keyword evidence="7" id="KW-0067">ATP-binding</keyword>
<evidence type="ECO:0000259" key="12">
    <source>
        <dbReference type="PROSITE" id="PS50109"/>
    </source>
</evidence>
<dbReference type="InterPro" id="IPR005467">
    <property type="entry name" value="His_kinase_dom"/>
</dbReference>
<dbReference type="InterPro" id="IPR004358">
    <property type="entry name" value="Sig_transdc_His_kin-like_C"/>
</dbReference>
<dbReference type="InterPro" id="IPR050351">
    <property type="entry name" value="BphY/WalK/GraS-like"/>
</dbReference>
<feature type="transmembrane region" description="Helical" evidence="10">
    <location>
        <begin position="348"/>
        <end position="367"/>
    </location>
</feature>
<evidence type="ECO:0000256" key="10">
    <source>
        <dbReference type="SAM" id="Phobius"/>
    </source>
</evidence>
<dbReference type="CDD" id="cd00075">
    <property type="entry name" value="HATPase"/>
    <property type="match status" value="1"/>
</dbReference>
<dbReference type="InterPro" id="IPR003594">
    <property type="entry name" value="HATPase_dom"/>
</dbReference>
<dbReference type="PROSITE" id="PS50109">
    <property type="entry name" value="HIS_KIN"/>
    <property type="match status" value="1"/>
</dbReference>
<reference evidence="13 14" key="1">
    <citation type="submission" date="2016-11" db="EMBL/GenBank/DDBJ databases">
        <title>Whole Genome Sequencing of Mucilaginibacter polytrichastri RG4-7(T) isolated from the moss sample.</title>
        <authorList>
            <person name="Li Y."/>
        </authorList>
    </citation>
    <scope>NUCLEOTIDE SEQUENCE [LARGE SCALE GENOMIC DNA]</scope>
    <source>
        <strain evidence="13 14">RG4-7</strain>
    </source>
</reference>
<evidence type="ECO:0000256" key="1">
    <source>
        <dbReference type="ARBA" id="ARBA00000085"/>
    </source>
</evidence>
<evidence type="ECO:0000256" key="7">
    <source>
        <dbReference type="ARBA" id="ARBA00022840"/>
    </source>
</evidence>
<dbReference type="Proteomes" id="UP000186720">
    <property type="component" value="Unassembled WGS sequence"/>
</dbReference>
<dbReference type="SUPFAM" id="SSF47384">
    <property type="entry name" value="Homodimeric domain of signal transducing histidine kinase"/>
    <property type="match status" value="1"/>
</dbReference>
<evidence type="ECO:0000256" key="6">
    <source>
        <dbReference type="ARBA" id="ARBA00022777"/>
    </source>
</evidence>
<dbReference type="GO" id="GO:0007234">
    <property type="term" value="P:osmosensory signaling via phosphorelay pathway"/>
    <property type="evidence" value="ECO:0007669"/>
    <property type="project" value="TreeGrafter"/>
</dbReference>
<dbReference type="EMBL" id="MPPL01000001">
    <property type="protein sequence ID" value="OKS85799.1"/>
    <property type="molecule type" value="Genomic_DNA"/>
</dbReference>
<evidence type="ECO:0000313" key="13">
    <source>
        <dbReference type="EMBL" id="OKS85799.1"/>
    </source>
</evidence>
<keyword evidence="8" id="KW-0902">Two-component regulatory system</keyword>
<dbReference type="GO" id="GO:0000155">
    <property type="term" value="F:phosphorelay sensor kinase activity"/>
    <property type="evidence" value="ECO:0007669"/>
    <property type="project" value="InterPro"/>
</dbReference>
<evidence type="ECO:0000256" key="5">
    <source>
        <dbReference type="ARBA" id="ARBA00022741"/>
    </source>
</evidence>
<sequence>MVKRILVYWIVAALFLHFNAVACVSKDIAVTPANIDSLNERAYRQIHTNLAQTLLLLTDAEQLCIKTNYRKGLAVNYLYQAEVFNQRGYAKRALVLYNHAIDLSREDKDDYNVARGEEHLSSMQRNLGNLKEAERLLNSSLNILSKLNKPIELVNLQQRMGVLKEKQNKHDEALALYNSSWRLARKINYLYGEKKSYFDRAELYADLNNADSAVYYYNKTLRIDTLTKDQFGKTLSYIGLSRLYLKNKQYSKAIGYADVAQGYADSIHAQRLLVQAIELLLKAYGEKKDLLAITQWQQKLLGVERANSETNKNDAVLFIEVLKQQQEKQLAIQKQISEIQKESQTKSIVLLCTFIIMLIVVLLVFSISHNYKKAKVYALELDEKNRQINQHANSVAQLNKKILGQNTILEEDNRLKNRLLSIISHDLRHPLTNTKSIIDLINLNLVSNQEATHLYQHLETQYTRAITLLDNLLYWIKSQVHDGRVEKVEVNLHQMINALVEEQKLSLQKKEIEVFNLISLEPEIYAEKELLKIIFRNLLTNAIKFTNHYGAIQFLSEINGSDIKIMVRDNGVGMNPDTLSRVQGLSHYTSRGTAGEEGSGMGLMLIRDLIKKINGAMVIESQLGEGSTFTVSLTHVNAPYYHLSHIDDQPA</sequence>
<feature type="domain" description="Histidine kinase" evidence="12">
    <location>
        <begin position="422"/>
        <end position="637"/>
    </location>
</feature>
<dbReference type="SUPFAM" id="SSF48452">
    <property type="entry name" value="TPR-like"/>
    <property type="match status" value="1"/>
</dbReference>
<keyword evidence="4" id="KW-0808">Transferase</keyword>
<evidence type="ECO:0000256" key="9">
    <source>
        <dbReference type="PROSITE-ProRule" id="PRU00339"/>
    </source>
</evidence>
<keyword evidence="5" id="KW-0547">Nucleotide-binding</keyword>
<evidence type="ECO:0000256" key="4">
    <source>
        <dbReference type="ARBA" id="ARBA00022679"/>
    </source>
</evidence>
<dbReference type="Gene3D" id="3.30.565.10">
    <property type="entry name" value="Histidine kinase-like ATPase, C-terminal domain"/>
    <property type="match status" value="1"/>
</dbReference>
<keyword evidence="3" id="KW-0597">Phosphoprotein</keyword>
<dbReference type="STRING" id="1302689.RG47T_1245"/>
<dbReference type="SMART" id="SM00387">
    <property type="entry name" value="HATPase_c"/>
    <property type="match status" value="1"/>
</dbReference>
<feature type="signal peptide" evidence="11">
    <location>
        <begin position="1"/>
        <end position="22"/>
    </location>
</feature>
<keyword evidence="6" id="KW-0418">Kinase</keyword>
<evidence type="ECO:0000256" key="8">
    <source>
        <dbReference type="ARBA" id="ARBA00023012"/>
    </source>
</evidence>
<dbReference type="Gene3D" id="1.25.40.10">
    <property type="entry name" value="Tetratricopeptide repeat domain"/>
    <property type="match status" value="2"/>
</dbReference>
<accession>A0A1Q5ZVL4</accession>
<evidence type="ECO:0000313" key="14">
    <source>
        <dbReference type="Proteomes" id="UP000186720"/>
    </source>
</evidence>
<dbReference type="GO" id="GO:0030295">
    <property type="term" value="F:protein kinase activator activity"/>
    <property type="evidence" value="ECO:0007669"/>
    <property type="project" value="TreeGrafter"/>
</dbReference>
<dbReference type="PANTHER" id="PTHR42878:SF7">
    <property type="entry name" value="SENSOR HISTIDINE KINASE GLRK"/>
    <property type="match status" value="1"/>
</dbReference>
<dbReference type="CDD" id="cd00082">
    <property type="entry name" value="HisKA"/>
    <property type="match status" value="1"/>
</dbReference>
<dbReference type="PROSITE" id="PS50005">
    <property type="entry name" value="TPR"/>
    <property type="match status" value="1"/>
</dbReference>
<keyword evidence="10" id="KW-1133">Transmembrane helix</keyword>
<feature type="chain" id="PRO_5010210436" description="histidine kinase" evidence="11">
    <location>
        <begin position="23"/>
        <end position="651"/>
    </location>
</feature>
<name>A0A1Q5ZVL4_9SPHI</name>
<dbReference type="InterPro" id="IPR019734">
    <property type="entry name" value="TPR_rpt"/>
</dbReference>
<protein>
    <recommendedName>
        <fullName evidence="2">histidine kinase</fullName>
        <ecNumber evidence="2">2.7.13.3</ecNumber>
    </recommendedName>
</protein>
<keyword evidence="10" id="KW-0472">Membrane</keyword>
<evidence type="ECO:0000256" key="2">
    <source>
        <dbReference type="ARBA" id="ARBA00012438"/>
    </source>
</evidence>
<comment type="catalytic activity">
    <reaction evidence="1">
        <text>ATP + protein L-histidine = ADP + protein N-phospho-L-histidine.</text>
        <dbReference type="EC" id="2.7.13.3"/>
    </reaction>
</comment>
<dbReference type="SUPFAM" id="SSF55874">
    <property type="entry name" value="ATPase domain of HSP90 chaperone/DNA topoisomerase II/histidine kinase"/>
    <property type="match status" value="1"/>
</dbReference>
<dbReference type="InterPro" id="IPR036890">
    <property type="entry name" value="HATPase_C_sf"/>
</dbReference>
<dbReference type="Gene3D" id="1.10.287.130">
    <property type="match status" value="1"/>
</dbReference>
<dbReference type="AlphaFoldDB" id="A0A1Q5ZVL4"/>
<dbReference type="GO" id="GO:0005524">
    <property type="term" value="F:ATP binding"/>
    <property type="evidence" value="ECO:0007669"/>
    <property type="project" value="UniProtKB-KW"/>
</dbReference>
<keyword evidence="9" id="KW-0802">TPR repeat</keyword>
<dbReference type="RefSeq" id="WP_074488588.1">
    <property type="nucleotide sequence ID" value="NZ_FPAM01000002.1"/>
</dbReference>
<dbReference type="InterPro" id="IPR011990">
    <property type="entry name" value="TPR-like_helical_dom_sf"/>
</dbReference>
<dbReference type="PRINTS" id="PR00344">
    <property type="entry name" value="BCTRLSENSOR"/>
</dbReference>
<gene>
    <name evidence="13" type="ORF">RG47T_1245</name>
</gene>
<comment type="caution">
    <text evidence="13">The sequence shown here is derived from an EMBL/GenBank/DDBJ whole genome shotgun (WGS) entry which is preliminary data.</text>
</comment>
<evidence type="ECO:0000256" key="3">
    <source>
        <dbReference type="ARBA" id="ARBA00022553"/>
    </source>
</evidence>
<dbReference type="InterPro" id="IPR036097">
    <property type="entry name" value="HisK_dim/P_sf"/>
</dbReference>
<evidence type="ECO:0000256" key="11">
    <source>
        <dbReference type="SAM" id="SignalP"/>
    </source>
</evidence>
<keyword evidence="11" id="KW-0732">Signal</keyword>
<dbReference type="PANTHER" id="PTHR42878">
    <property type="entry name" value="TWO-COMPONENT HISTIDINE KINASE"/>
    <property type="match status" value="1"/>
</dbReference>
<keyword evidence="14" id="KW-1185">Reference proteome</keyword>
<keyword evidence="10" id="KW-0812">Transmembrane</keyword>
<proteinExistence type="predicted"/>
<dbReference type="EC" id="2.7.13.3" evidence="2"/>
<feature type="repeat" description="TPR" evidence="9">
    <location>
        <begin position="194"/>
        <end position="227"/>
    </location>
</feature>
<dbReference type="GO" id="GO:0000156">
    <property type="term" value="F:phosphorelay response regulator activity"/>
    <property type="evidence" value="ECO:0007669"/>
    <property type="project" value="TreeGrafter"/>
</dbReference>